<evidence type="ECO:0000256" key="2">
    <source>
        <dbReference type="ARBA" id="ARBA00022630"/>
    </source>
</evidence>
<dbReference type="InterPro" id="IPR003953">
    <property type="entry name" value="FAD-dep_OxRdtase_2_FAD-bd"/>
</dbReference>
<dbReference type="PANTHER" id="PTHR43400:SF10">
    <property type="entry name" value="3-OXOSTEROID 1-DEHYDROGENASE"/>
    <property type="match status" value="1"/>
</dbReference>
<dbReference type="PRINTS" id="PR00368">
    <property type="entry name" value="FADPNR"/>
</dbReference>
<proteinExistence type="predicted"/>
<sequence>MNSASTDYDVIVIGAGGAGMTAAITAAKNGARVALLEAWDRVGGSTALSGGYLYATGTKQQKAQAVDDSPERMYEDIRALNGDSIPEPVLRRFIKESADTVAWVESLGVKFPTEYCVSPDGIMPARAHAPEGNGLSITEKLDLEVNRCGIDLALNTRVQELLKDDTGAVTGVRLPDGDISAGAVIIACGGIGGDPALLDEHCPKTKRNGDWRWYVGCQTNRGDGLRLTQAVGGKVSGKDSGLFLMTPNFHRDLEVIGPAWVMMVNSRGERIMREDGAYWAVSEALEAQPDGRAFAVFSHEQMLAAEPDPRVLQAIADGTITLNWTPEVLTAQQGAGRVLKADTLAELGRQAGLDPAKLEAATERYNRLAKEGNDVDFGKDSAAMQAILEPPFYAVEVRPALAIVTGAGPAIDGSARVLSDSGGIVPGLYAAGETTGNVYGRYYVGSGYAINSALTFGRVAGQEAASFALQNN</sequence>
<comment type="caution">
    <text evidence="6">The sequence shown here is derived from an EMBL/GenBank/DDBJ whole genome shotgun (WGS) entry which is preliminary data.</text>
</comment>
<dbReference type="GO" id="GO:0016491">
    <property type="term" value="F:oxidoreductase activity"/>
    <property type="evidence" value="ECO:0007669"/>
    <property type="project" value="UniProtKB-KW"/>
</dbReference>
<dbReference type="InterPro" id="IPR050315">
    <property type="entry name" value="FAD-oxidoreductase_2"/>
</dbReference>
<name>A0A7W2TXJ7_9GAMM</name>
<dbReference type="Pfam" id="PF00890">
    <property type="entry name" value="FAD_binding_2"/>
    <property type="match status" value="1"/>
</dbReference>
<comment type="cofactor">
    <cofactor evidence="1">
        <name>FAD</name>
        <dbReference type="ChEBI" id="CHEBI:57692"/>
    </cofactor>
</comment>
<dbReference type="RefSeq" id="WP_182173782.1">
    <property type="nucleotide sequence ID" value="NZ_JACFXU010000016.1"/>
</dbReference>
<feature type="domain" description="FAD-dependent oxidoreductase 2 FAD-binding" evidence="5">
    <location>
        <begin position="9"/>
        <end position="447"/>
    </location>
</feature>
<evidence type="ECO:0000313" key="7">
    <source>
        <dbReference type="Proteomes" id="UP000539350"/>
    </source>
</evidence>
<dbReference type="SUPFAM" id="SSF56425">
    <property type="entry name" value="Succinate dehydrogenase/fumarate reductase flavoprotein, catalytic domain"/>
    <property type="match status" value="1"/>
</dbReference>
<keyword evidence="2" id="KW-0285">Flavoprotein</keyword>
<keyword evidence="4" id="KW-0560">Oxidoreductase</keyword>
<keyword evidence="7" id="KW-1185">Reference proteome</keyword>
<organism evidence="6 7">
    <name type="scientific">Sediminihaliea albiluteola</name>
    <dbReference type="NCBI Taxonomy" id="2758564"/>
    <lineage>
        <taxon>Bacteria</taxon>
        <taxon>Pseudomonadati</taxon>
        <taxon>Pseudomonadota</taxon>
        <taxon>Gammaproteobacteria</taxon>
        <taxon>Cellvibrionales</taxon>
        <taxon>Halieaceae</taxon>
        <taxon>Sediminihaliea</taxon>
    </lineage>
</organism>
<dbReference type="InterPro" id="IPR036188">
    <property type="entry name" value="FAD/NAD-bd_sf"/>
</dbReference>
<evidence type="ECO:0000256" key="1">
    <source>
        <dbReference type="ARBA" id="ARBA00001974"/>
    </source>
</evidence>
<dbReference type="Gene3D" id="3.50.50.60">
    <property type="entry name" value="FAD/NAD(P)-binding domain"/>
    <property type="match status" value="1"/>
</dbReference>
<dbReference type="PRINTS" id="PR00411">
    <property type="entry name" value="PNDRDTASEI"/>
</dbReference>
<dbReference type="Proteomes" id="UP000539350">
    <property type="component" value="Unassembled WGS sequence"/>
</dbReference>
<reference evidence="6 7" key="1">
    <citation type="submission" date="2020-07" db="EMBL/GenBank/DDBJ databases">
        <title>Halieaceae bacterium, F7430, whole genome shotgun sequencing project.</title>
        <authorList>
            <person name="Jiang S."/>
            <person name="Liu Z.W."/>
            <person name="Du Z.J."/>
        </authorList>
    </citation>
    <scope>NUCLEOTIDE SEQUENCE [LARGE SCALE GENOMIC DNA]</scope>
    <source>
        <strain evidence="6 7">F7430</strain>
    </source>
</reference>
<keyword evidence="3" id="KW-0274">FAD</keyword>
<gene>
    <name evidence="6" type="ORF">H2508_11685</name>
</gene>
<evidence type="ECO:0000313" key="6">
    <source>
        <dbReference type="EMBL" id="MBA6413771.1"/>
    </source>
</evidence>
<evidence type="ECO:0000256" key="4">
    <source>
        <dbReference type="ARBA" id="ARBA00023002"/>
    </source>
</evidence>
<evidence type="ECO:0000259" key="5">
    <source>
        <dbReference type="Pfam" id="PF00890"/>
    </source>
</evidence>
<dbReference type="Gene3D" id="3.90.700.10">
    <property type="entry name" value="Succinate dehydrogenase/fumarate reductase flavoprotein, catalytic domain"/>
    <property type="match status" value="1"/>
</dbReference>
<dbReference type="AlphaFoldDB" id="A0A7W2TXJ7"/>
<dbReference type="InterPro" id="IPR027477">
    <property type="entry name" value="Succ_DH/fumarate_Rdtase_cat_sf"/>
</dbReference>
<dbReference type="EMBL" id="JACFXU010000016">
    <property type="protein sequence ID" value="MBA6413771.1"/>
    <property type="molecule type" value="Genomic_DNA"/>
</dbReference>
<dbReference type="SUPFAM" id="SSF51905">
    <property type="entry name" value="FAD/NAD(P)-binding domain"/>
    <property type="match status" value="1"/>
</dbReference>
<dbReference type="GO" id="GO:0008202">
    <property type="term" value="P:steroid metabolic process"/>
    <property type="evidence" value="ECO:0007669"/>
    <property type="project" value="UniProtKB-ARBA"/>
</dbReference>
<protein>
    <submittedName>
        <fullName evidence="6">FAD-dependent oxidoreductase</fullName>
    </submittedName>
</protein>
<accession>A0A7W2TXJ7</accession>
<dbReference type="PANTHER" id="PTHR43400">
    <property type="entry name" value="FUMARATE REDUCTASE"/>
    <property type="match status" value="1"/>
</dbReference>
<evidence type="ECO:0000256" key="3">
    <source>
        <dbReference type="ARBA" id="ARBA00022827"/>
    </source>
</evidence>